<comment type="caution">
    <text evidence="1">The sequence shown here is derived from an EMBL/GenBank/DDBJ whole genome shotgun (WGS) entry which is preliminary data.</text>
</comment>
<accession>A0A9X3D619</accession>
<organism evidence="1 2">
    <name type="scientific">Gordonia aquimaris</name>
    <dbReference type="NCBI Taxonomy" id="2984863"/>
    <lineage>
        <taxon>Bacteria</taxon>
        <taxon>Bacillati</taxon>
        <taxon>Actinomycetota</taxon>
        <taxon>Actinomycetes</taxon>
        <taxon>Mycobacteriales</taxon>
        <taxon>Gordoniaceae</taxon>
        <taxon>Gordonia</taxon>
    </lineage>
</organism>
<dbReference type="Gene3D" id="2.60.120.10">
    <property type="entry name" value="Jelly Rolls"/>
    <property type="match status" value="1"/>
</dbReference>
<sequence>MDATRLPELVDRLLTTAHSASSGRAAQTLYGSADHRLRQTVIALVAGNRMADHESPGEASLQILRGHVTLSTATEKWEGIDGDLLAIPDERHGLVAQQDSAVLLTVATS</sequence>
<reference evidence="1" key="1">
    <citation type="submission" date="2022-10" db="EMBL/GenBank/DDBJ databases">
        <title>WGS of marine actinomycetes from Thailand.</title>
        <authorList>
            <person name="Thawai C."/>
        </authorList>
    </citation>
    <scope>NUCLEOTIDE SEQUENCE</scope>
    <source>
        <strain evidence="1">SW21</strain>
    </source>
</reference>
<dbReference type="EMBL" id="JAPKFM010000008">
    <property type="protein sequence ID" value="MCX2964411.1"/>
    <property type="molecule type" value="Genomic_DNA"/>
</dbReference>
<dbReference type="PANTHER" id="PTHR37694:SF1">
    <property type="entry name" value="SLR8022 PROTEIN"/>
    <property type="match status" value="1"/>
</dbReference>
<gene>
    <name evidence="1" type="ORF">OSB52_09945</name>
</gene>
<dbReference type="PANTHER" id="PTHR37694">
    <property type="entry name" value="SLR8022 PROTEIN"/>
    <property type="match status" value="1"/>
</dbReference>
<evidence type="ECO:0000313" key="2">
    <source>
        <dbReference type="Proteomes" id="UP001143347"/>
    </source>
</evidence>
<proteinExistence type="predicted"/>
<evidence type="ECO:0000313" key="1">
    <source>
        <dbReference type="EMBL" id="MCX2964411.1"/>
    </source>
</evidence>
<dbReference type="SUPFAM" id="SSF51182">
    <property type="entry name" value="RmlC-like cupins"/>
    <property type="match status" value="1"/>
</dbReference>
<name>A0A9X3D619_9ACTN</name>
<dbReference type="RefSeq" id="WP_235724975.1">
    <property type="nucleotide sequence ID" value="NZ_JAPKFM010000008.1"/>
</dbReference>
<dbReference type="InterPro" id="IPR011051">
    <property type="entry name" value="RmlC_Cupin_sf"/>
</dbReference>
<dbReference type="Proteomes" id="UP001143347">
    <property type="component" value="Unassembled WGS sequence"/>
</dbReference>
<dbReference type="AlphaFoldDB" id="A0A9X3D619"/>
<keyword evidence="2" id="KW-1185">Reference proteome</keyword>
<protein>
    <submittedName>
        <fullName evidence="1">LuxR family transcriptional regulator</fullName>
    </submittedName>
</protein>
<dbReference type="InterPro" id="IPR014710">
    <property type="entry name" value="RmlC-like_jellyroll"/>
</dbReference>